<dbReference type="NCBIfam" id="TIGR00756">
    <property type="entry name" value="PPR"/>
    <property type="match status" value="1"/>
</dbReference>
<dbReference type="PROSITE" id="PS51375">
    <property type="entry name" value="PPR"/>
    <property type="match status" value="2"/>
</dbReference>
<reference evidence="6" key="1">
    <citation type="submission" date="2016-06" db="EMBL/GenBank/DDBJ databases">
        <title>Parallel loss of symbiosis genes in relatives of nitrogen-fixing non-legume Parasponia.</title>
        <authorList>
            <person name="Van Velzen R."/>
            <person name="Holmer R."/>
            <person name="Bu F."/>
            <person name="Rutten L."/>
            <person name="Van Zeijl A."/>
            <person name="Liu W."/>
            <person name="Santuari L."/>
            <person name="Cao Q."/>
            <person name="Sharma T."/>
            <person name="Shen D."/>
            <person name="Roswanjaya Y."/>
            <person name="Wardhani T."/>
            <person name="Kalhor M.S."/>
            <person name="Jansen J."/>
            <person name="Van den Hoogen J."/>
            <person name="Gungor B."/>
            <person name="Hartog M."/>
            <person name="Hontelez J."/>
            <person name="Verver J."/>
            <person name="Yang W.-C."/>
            <person name="Schijlen E."/>
            <person name="Repin R."/>
            <person name="Schilthuizen M."/>
            <person name="Schranz E."/>
            <person name="Heidstra R."/>
            <person name="Miyata K."/>
            <person name="Fedorova E."/>
            <person name="Kohlen W."/>
            <person name="Bisseling T."/>
            <person name="Smit S."/>
            <person name="Geurts R."/>
        </authorList>
    </citation>
    <scope>NUCLEOTIDE SEQUENCE [LARGE SCALE GENOMIC DNA]</scope>
    <source>
        <strain evidence="6">cv. WU1-14</strain>
    </source>
</reference>
<feature type="repeat" description="TPR" evidence="3">
    <location>
        <begin position="421"/>
        <end position="454"/>
    </location>
</feature>
<evidence type="ECO:0000256" key="4">
    <source>
        <dbReference type="PROSITE-ProRule" id="PRU00708"/>
    </source>
</evidence>
<name>A0A2P5A3N8_PARAD</name>
<dbReference type="EMBL" id="JXTB01001498">
    <property type="protein sequence ID" value="PON31153.1"/>
    <property type="molecule type" value="Genomic_DNA"/>
</dbReference>
<evidence type="ECO:0000256" key="1">
    <source>
        <dbReference type="ARBA" id="ARBA00007626"/>
    </source>
</evidence>
<dbReference type="Pfam" id="PF01535">
    <property type="entry name" value="PPR"/>
    <property type="match status" value="4"/>
</dbReference>
<dbReference type="InterPro" id="IPR011990">
    <property type="entry name" value="TPR-like_helical_dom_sf"/>
</dbReference>
<dbReference type="PANTHER" id="PTHR45717">
    <property type="entry name" value="OS12G0527900 PROTEIN"/>
    <property type="match status" value="1"/>
</dbReference>
<evidence type="ECO:0000313" key="6">
    <source>
        <dbReference type="Proteomes" id="UP000237105"/>
    </source>
</evidence>
<evidence type="ECO:0000313" key="5">
    <source>
        <dbReference type="EMBL" id="PON31153.1"/>
    </source>
</evidence>
<evidence type="ECO:0000256" key="2">
    <source>
        <dbReference type="ARBA" id="ARBA00022737"/>
    </source>
</evidence>
<dbReference type="Proteomes" id="UP000237105">
    <property type="component" value="Unassembled WGS sequence"/>
</dbReference>
<keyword evidence="3" id="KW-0802">TPR repeat</keyword>
<dbReference type="AlphaFoldDB" id="A0A2P5A3N8"/>
<dbReference type="InterPro" id="IPR019734">
    <property type="entry name" value="TPR_rpt"/>
</dbReference>
<dbReference type="GO" id="GO:0003729">
    <property type="term" value="F:mRNA binding"/>
    <property type="evidence" value="ECO:0007669"/>
    <property type="project" value="UniProtKB-ARBA"/>
</dbReference>
<keyword evidence="2" id="KW-0677">Repeat</keyword>
<dbReference type="OrthoDB" id="429961at2759"/>
<feature type="repeat" description="PPR" evidence="4">
    <location>
        <begin position="209"/>
        <end position="243"/>
    </location>
</feature>
<organism evidence="5 6">
    <name type="scientific">Parasponia andersonii</name>
    <name type="common">Sponia andersonii</name>
    <dbReference type="NCBI Taxonomy" id="3476"/>
    <lineage>
        <taxon>Eukaryota</taxon>
        <taxon>Viridiplantae</taxon>
        <taxon>Streptophyta</taxon>
        <taxon>Embryophyta</taxon>
        <taxon>Tracheophyta</taxon>
        <taxon>Spermatophyta</taxon>
        <taxon>Magnoliopsida</taxon>
        <taxon>eudicotyledons</taxon>
        <taxon>Gunneridae</taxon>
        <taxon>Pentapetalae</taxon>
        <taxon>rosids</taxon>
        <taxon>fabids</taxon>
        <taxon>Rosales</taxon>
        <taxon>Cannabaceae</taxon>
        <taxon>Parasponia</taxon>
    </lineage>
</organism>
<dbReference type="PROSITE" id="PS50005">
    <property type="entry name" value="TPR"/>
    <property type="match status" value="1"/>
</dbReference>
<dbReference type="InterPro" id="IPR002885">
    <property type="entry name" value="PPR_rpt"/>
</dbReference>
<dbReference type="PANTHER" id="PTHR45717:SF20">
    <property type="entry name" value="OS07G0598500 PROTEIN"/>
    <property type="match status" value="1"/>
</dbReference>
<dbReference type="SUPFAM" id="SSF48452">
    <property type="entry name" value="TPR-like"/>
    <property type="match status" value="2"/>
</dbReference>
<protein>
    <submittedName>
        <fullName evidence="5">Tetratricopeptide-like helical domain containing protein</fullName>
    </submittedName>
</protein>
<dbReference type="Pfam" id="PF13041">
    <property type="entry name" value="PPR_2"/>
    <property type="match status" value="1"/>
</dbReference>
<evidence type="ECO:0000256" key="3">
    <source>
        <dbReference type="PROSITE-ProRule" id="PRU00339"/>
    </source>
</evidence>
<accession>A0A2P5A3N8</accession>
<dbReference type="Gene3D" id="1.25.40.10">
    <property type="entry name" value="Tetratricopeptide repeat domain"/>
    <property type="match status" value="3"/>
</dbReference>
<proteinExistence type="inferred from homology"/>
<keyword evidence="6" id="KW-1185">Reference proteome</keyword>
<feature type="repeat" description="PPR" evidence="4">
    <location>
        <begin position="174"/>
        <end position="208"/>
    </location>
</feature>
<gene>
    <name evidence="5" type="ORF">PanWU01x14_372100</name>
</gene>
<sequence length="540" mass="61376">MHPKLFSQVLIRNGRNGSLSLSLSLSLSRFYYTNRSNKATLYSRISPLGDPGTSVVPELDEWVQKGNRVRVGELQRIIHDLRKRKRFSQALEMVDFDQKLANDSGIISGQQWNLPIIFCFVNALLLQISEWMNKKGVCIFSPTEHAVQLDLIGRVHGFSSAESYFNNLKEQDKTEKTYGALLNCYVRQRQTDKSLSHLQKMKEIGFASSPLTYNDIMCLYVNLGQHEKVPDVLAEMKENKVSPDNFSYRICMNSYGVRSDLEGMEKVLKEMESQPHIVMDWNTYTVAANIYIKTGLTDKATNALKKSEERLDKKDATAYNQLISLHASLGNKEEVLRLWDLQKSACKRCINKDYIITLDSLVRLGELEEAQKVLDEWQSSENCYDFRVPNSLIVGYAEKGQCEKAETLLGNLMEKGRMTTPNSWGIVAAKYLEKDETQKALDCIKSALSLCPGKVWKPNPRVTARILSWLGDKGSVEEVEAFVDSLRTVVPVNRHMYHSLLKAHIRDGRAINALLDGMKAEKIDEDEETKNILAMRQNSA</sequence>
<comment type="caution">
    <text evidence="5">The sequence shown here is derived from an EMBL/GenBank/DDBJ whole genome shotgun (WGS) entry which is preliminary data.</text>
</comment>
<dbReference type="GO" id="GO:0005739">
    <property type="term" value="C:mitochondrion"/>
    <property type="evidence" value="ECO:0007669"/>
    <property type="project" value="TreeGrafter"/>
</dbReference>
<comment type="similarity">
    <text evidence="1">Belongs to the PPR family. P subfamily.</text>
</comment>